<accession>A0A918FTC2</accession>
<protein>
    <recommendedName>
        <fullName evidence="1">AAA domain-containing protein</fullName>
    </recommendedName>
</protein>
<dbReference type="InterPro" id="IPR025669">
    <property type="entry name" value="AAA_dom"/>
</dbReference>
<evidence type="ECO:0000259" key="1">
    <source>
        <dbReference type="Pfam" id="PF13614"/>
    </source>
</evidence>
<dbReference type="AlphaFoldDB" id="A0A918FTC2"/>
<evidence type="ECO:0000313" key="3">
    <source>
        <dbReference type="Proteomes" id="UP000606194"/>
    </source>
</evidence>
<name>A0A918FTC2_9ACTN</name>
<dbReference type="EMBL" id="BMTL01000007">
    <property type="protein sequence ID" value="GGR80730.1"/>
    <property type="molecule type" value="Genomic_DNA"/>
</dbReference>
<dbReference type="InterPro" id="IPR027417">
    <property type="entry name" value="P-loop_NTPase"/>
</dbReference>
<dbReference type="Pfam" id="PF13614">
    <property type="entry name" value="AAA_31"/>
    <property type="match status" value="1"/>
</dbReference>
<dbReference type="SUPFAM" id="SSF52540">
    <property type="entry name" value="P-loop containing nucleoside triphosphate hydrolases"/>
    <property type="match status" value="1"/>
</dbReference>
<reference evidence="2" key="2">
    <citation type="submission" date="2020-09" db="EMBL/GenBank/DDBJ databases">
        <authorList>
            <person name="Sun Q."/>
            <person name="Ohkuma M."/>
        </authorList>
    </citation>
    <scope>NUCLEOTIDE SEQUENCE</scope>
    <source>
        <strain evidence="2">JCM 4386</strain>
    </source>
</reference>
<comment type="caution">
    <text evidence="2">The sequence shown here is derived from an EMBL/GenBank/DDBJ whole genome shotgun (WGS) entry which is preliminary data.</text>
</comment>
<proteinExistence type="predicted"/>
<dbReference type="PANTHER" id="PTHR13696">
    <property type="entry name" value="P-LOOP CONTAINING NUCLEOSIDE TRIPHOSPHATE HYDROLASE"/>
    <property type="match status" value="1"/>
</dbReference>
<gene>
    <name evidence="2" type="ORF">GCM10010269_19840</name>
</gene>
<reference evidence="2" key="1">
    <citation type="journal article" date="2014" name="Int. J. Syst. Evol. Microbiol.">
        <title>Complete genome sequence of Corynebacterium casei LMG S-19264T (=DSM 44701T), isolated from a smear-ripened cheese.</title>
        <authorList>
            <consortium name="US DOE Joint Genome Institute (JGI-PGF)"/>
            <person name="Walter F."/>
            <person name="Albersmeier A."/>
            <person name="Kalinowski J."/>
            <person name="Ruckert C."/>
        </authorList>
    </citation>
    <scope>NUCLEOTIDE SEQUENCE</scope>
    <source>
        <strain evidence="2">JCM 4386</strain>
    </source>
</reference>
<dbReference type="InterPro" id="IPR050678">
    <property type="entry name" value="DNA_Partitioning_ATPase"/>
</dbReference>
<dbReference type="PANTHER" id="PTHR13696:SF99">
    <property type="entry name" value="COBYRINIC ACID AC-DIAMIDE SYNTHASE"/>
    <property type="match status" value="1"/>
</dbReference>
<dbReference type="Proteomes" id="UP000606194">
    <property type="component" value="Unassembled WGS sequence"/>
</dbReference>
<sequence length="363" mass="39824">MELYEYNELQSRLDAIAEFDDMSDDAMLAALVEQLRPYLRNVIGSTIGKGGEGKTTLATNLAYMLAEEQANRDSQGKSALPVLYMEIDANGDGRTDLGLDATVFNDHGKALRDAITHDGPLKVVKDVRPFLDATISGRHCSDIAGRINKLADTHAIAAYLLLALLLAQISHLYRWIVLDFSPGDKAIQRAGLAASTHLVSPIHNTDNAALRGLSTVTRLIRANRRLNPEAQLCAIAFLGFRKVKGEPTTELTNVRAKIEKLLTDAGMDPGLILDEYVRDARSIATLCRNHGRPAREFALAATGQLRDANGELVPRPRDENGRYVDPQSSVNLADDYSNLARGVITRVRQRNAELREKQMQGAS</sequence>
<keyword evidence="3" id="KW-1185">Reference proteome</keyword>
<evidence type="ECO:0000313" key="2">
    <source>
        <dbReference type="EMBL" id="GGR80730.1"/>
    </source>
</evidence>
<dbReference type="RefSeq" id="WP_190148892.1">
    <property type="nucleotide sequence ID" value="NZ_BMTL01000007.1"/>
</dbReference>
<dbReference type="Gene3D" id="3.40.50.300">
    <property type="entry name" value="P-loop containing nucleotide triphosphate hydrolases"/>
    <property type="match status" value="1"/>
</dbReference>
<organism evidence="2 3">
    <name type="scientific">Streptomyces humidus</name>
    <dbReference type="NCBI Taxonomy" id="52259"/>
    <lineage>
        <taxon>Bacteria</taxon>
        <taxon>Bacillati</taxon>
        <taxon>Actinomycetota</taxon>
        <taxon>Actinomycetes</taxon>
        <taxon>Kitasatosporales</taxon>
        <taxon>Streptomycetaceae</taxon>
        <taxon>Streptomyces</taxon>
    </lineage>
</organism>
<feature type="domain" description="AAA" evidence="1">
    <location>
        <begin position="46"/>
        <end position="223"/>
    </location>
</feature>